<dbReference type="EMBL" id="MHBW01000010">
    <property type="protein sequence ID" value="OGY09427.1"/>
    <property type="molecule type" value="Genomic_DNA"/>
</dbReference>
<feature type="region of interest" description="Disordered" evidence="3">
    <location>
        <begin position="33"/>
        <end position="57"/>
    </location>
</feature>
<dbReference type="SUPFAM" id="SSF49503">
    <property type="entry name" value="Cupredoxins"/>
    <property type="match status" value="1"/>
</dbReference>
<dbReference type="AlphaFoldDB" id="A0A1G1V232"/>
<feature type="compositionally biased region" description="Basic and acidic residues" evidence="3">
    <location>
        <begin position="46"/>
        <end position="56"/>
    </location>
</feature>
<evidence type="ECO:0000256" key="2">
    <source>
        <dbReference type="ARBA" id="ARBA00023008"/>
    </source>
</evidence>
<accession>A0A1G1V232</accession>
<keyword evidence="2" id="KW-0186">Copper</keyword>
<keyword evidence="1" id="KW-0479">Metal-binding</keyword>
<dbReference type="PANTHER" id="PTHR38439:SF3">
    <property type="entry name" value="COPPER-RESISTANT CUPROPROTEIN COPI"/>
    <property type="match status" value="1"/>
</dbReference>
<reference evidence="5 6" key="1">
    <citation type="journal article" date="2016" name="Nat. Commun.">
        <title>Thousands of microbial genomes shed light on interconnected biogeochemical processes in an aquifer system.</title>
        <authorList>
            <person name="Anantharaman K."/>
            <person name="Brown C.T."/>
            <person name="Hug L.A."/>
            <person name="Sharon I."/>
            <person name="Castelle C.J."/>
            <person name="Probst A.J."/>
            <person name="Thomas B.C."/>
            <person name="Singh A."/>
            <person name="Wilkins M.J."/>
            <person name="Karaoz U."/>
            <person name="Brodie E.L."/>
            <person name="Williams K.H."/>
            <person name="Hubbard S.S."/>
            <person name="Banfield J.F."/>
        </authorList>
    </citation>
    <scope>NUCLEOTIDE SEQUENCE [LARGE SCALE GENOMIC DNA]</scope>
</reference>
<comment type="caution">
    <text evidence="5">The sequence shown here is derived from an EMBL/GenBank/DDBJ whole genome shotgun (WGS) entry which is preliminary data.</text>
</comment>
<dbReference type="PANTHER" id="PTHR38439">
    <property type="entry name" value="AURACYANIN-B"/>
    <property type="match status" value="1"/>
</dbReference>
<evidence type="ECO:0000256" key="3">
    <source>
        <dbReference type="SAM" id="MobiDB-lite"/>
    </source>
</evidence>
<dbReference type="InterPro" id="IPR008972">
    <property type="entry name" value="Cupredoxin"/>
</dbReference>
<protein>
    <recommendedName>
        <fullName evidence="4">EfeO-type cupredoxin-like domain-containing protein</fullName>
    </recommendedName>
</protein>
<dbReference type="Proteomes" id="UP000177967">
    <property type="component" value="Unassembled WGS sequence"/>
</dbReference>
<dbReference type="STRING" id="1797513.A2782_01240"/>
<proteinExistence type="predicted"/>
<sequence length="143" mass="15102">MSKSWLIVLGVLIALVVAGVVLLENLKFTNPAASRNSDISSAQVSKEQDQTSEGKVEVAASEYSFTPQTISLKKGVLAEIVLKNTGTGTHNLVIPDLNVETESVGPGEETSVEVTPNKTGEFSFDCGVANHKELGMTGQVVVE</sequence>
<feature type="domain" description="EfeO-type cupredoxin-like" evidence="4">
    <location>
        <begin position="44"/>
        <end position="142"/>
    </location>
</feature>
<dbReference type="Gene3D" id="2.60.40.420">
    <property type="entry name" value="Cupredoxins - blue copper proteins"/>
    <property type="match status" value="1"/>
</dbReference>
<feature type="compositionally biased region" description="Polar residues" evidence="3">
    <location>
        <begin position="33"/>
        <end position="45"/>
    </location>
</feature>
<organism evidence="5 6">
    <name type="scientific">Candidatus Blackburnbacteria bacterium RIFCSPHIGHO2_01_FULL_43_15b</name>
    <dbReference type="NCBI Taxonomy" id="1797513"/>
    <lineage>
        <taxon>Bacteria</taxon>
        <taxon>Candidatus Blackburniibacteriota</taxon>
    </lineage>
</organism>
<dbReference type="GO" id="GO:0046872">
    <property type="term" value="F:metal ion binding"/>
    <property type="evidence" value="ECO:0007669"/>
    <property type="project" value="UniProtKB-KW"/>
</dbReference>
<dbReference type="Pfam" id="PF13473">
    <property type="entry name" value="Cupredoxin_1"/>
    <property type="match status" value="1"/>
</dbReference>
<evidence type="ECO:0000313" key="6">
    <source>
        <dbReference type="Proteomes" id="UP000177967"/>
    </source>
</evidence>
<evidence type="ECO:0000313" key="5">
    <source>
        <dbReference type="EMBL" id="OGY09427.1"/>
    </source>
</evidence>
<evidence type="ECO:0000259" key="4">
    <source>
        <dbReference type="Pfam" id="PF13473"/>
    </source>
</evidence>
<dbReference type="CDD" id="cd00920">
    <property type="entry name" value="Cupredoxin"/>
    <property type="match status" value="1"/>
</dbReference>
<name>A0A1G1V232_9BACT</name>
<evidence type="ECO:0000256" key="1">
    <source>
        <dbReference type="ARBA" id="ARBA00022723"/>
    </source>
</evidence>
<dbReference type="InterPro" id="IPR028096">
    <property type="entry name" value="EfeO_Cupredoxin"/>
</dbReference>
<gene>
    <name evidence="5" type="ORF">A2782_01240</name>
</gene>
<dbReference type="InterPro" id="IPR050845">
    <property type="entry name" value="Cu-binding_ET"/>
</dbReference>